<dbReference type="Proteomes" id="UP001585053">
    <property type="component" value="Unassembled WGS sequence"/>
</dbReference>
<keyword evidence="1" id="KW-0732">Signal</keyword>
<reference evidence="2 5" key="2">
    <citation type="submission" date="2024-01" db="EMBL/GenBank/DDBJ databases">
        <title>Genome mining of biosynthetic gene clusters to explore secondary metabolites of Streptomyces sp.</title>
        <authorList>
            <person name="Baig A."/>
            <person name="Ajitkumar Shintre N."/>
            <person name="Kumar H."/>
            <person name="Anbarasu A."/>
            <person name="Ramaiah S."/>
        </authorList>
    </citation>
    <scope>NUCLEOTIDE SEQUENCE [LARGE SCALE GENOMIC DNA]</scope>
    <source>
        <strain evidence="2 5">A01</strain>
    </source>
</reference>
<gene>
    <name evidence="3" type="ORF">GTW20_18910</name>
    <name evidence="2" type="ORF">VSQ78_08375</name>
</gene>
<evidence type="ECO:0000313" key="3">
    <source>
        <dbReference type="EMBL" id="MYR34264.1"/>
    </source>
</evidence>
<name>A0A7K2IWR8_9ACTN</name>
<accession>A0A7K2IWR8</accession>
<organism evidence="3 4">
    <name type="scientific">Nocardiopsis alba</name>
    <dbReference type="NCBI Taxonomy" id="53437"/>
    <lineage>
        <taxon>Bacteria</taxon>
        <taxon>Bacillati</taxon>
        <taxon>Actinomycetota</taxon>
        <taxon>Actinomycetes</taxon>
        <taxon>Streptosporangiales</taxon>
        <taxon>Nocardiopsidaceae</taxon>
        <taxon>Nocardiopsis</taxon>
    </lineage>
</organism>
<feature type="signal peptide" evidence="1">
    <location>
        <begin position="1"/>
        <end position="24"/>
    </location>
</feature>
<evidence type="ECO:0000313" key="4">
    <source>
        <dbReference type="Proteomes" id="UP000467124"/>
    </source>
</evidence>
<dbReference type="Proteomes" id="UP000467124">
    <property type="component" value="Unassembled WGS sequence"/>
</dbReference>
<dbReference type="AlphaFoldDB" id="A0A7K2IWR8"/>
<evidence type="ECO:0000256" key="1">
    <source>
        <dbReference type="SAM" id="SignalP"/>
    </source>
</evidence>
<reference evidence="3 4" key="1">
    <citation type="journal article" date="2019" name="Nat. Commun.">
        <title>The antimicrobial potential of Streptomyces from insect microbiomes.</title>
        <authorList>
            <person name="Chevrette M.G."/>
            <person name="Carlson C.M."/>
            <person name="Ortega H.E."/>
            <person name="Thomas C."/>
            <person name="Ananiev G.E."/>
            <person name="Barns K.J."/>
            <person name="Book A.J."/>
            <person name="Cagnazzo J."/>
            <person name="Carlos C."/>
            <person name="Flanigan W."/>
            <person name="Grubbs K.J."/>
            <person name="Horn H.A."/>
            <person name="Hoffmann F.M."/>
            <person name="Klassen J.L."/>
            <person name="Knack J.J."/>
            <person name="Lewin G.R."/>
            <person name="McDonald B.R."/>
            <person name="Muller L."/>
            <person name="Melo W.G.P."/>
            <person name="Pinto-Tomas A.A."/>
            <person name="Schmitz A."/>
            <person name="Wendt-Pienkowski E."/>
            <person name="Wildman S."/>
            <person name="Zhao M."/>
            <person name="Zhang F."/>
            <person name="Bugni T.S."/>
            <person name="Andes D.R."/>
            <person name="Pupo M.T."/>
            <person name="Currie C.R."/>
        </authorList>
    </citation>
    <scope>NUCLEOTIDE SEQUENCE [LARGE SCALE GENOMIC DNA]</scope>
    <source>
        <strain evidence="3 4">SID5840</strain>
    </source>
</reference>
<protein>
    <submittedName>
        <fullName evidence="3">Lactococcin 972 family bacteriocin</fullName>
    </submittedName>
</protein>
<dbReference type="NCBIfam" id="TIGR01653">
    <property type="entry name" value="lactococcin_972"/>
    <property type="match status" value="1"/>
</dbReference>
<feature type="chain" id="PRO_5029576809" evidence="1">
    <location>
        <begin position="25"/>
        <end position="95"/>
    </location>
</feature>
<dbReference type="Pfam" id="PF09683">
    <property type="entry name" value="Lactococcin_972"/>
    <property type="match status" value="1"/>
</dbReference>
<dbReference type="EMBL" id="WWHY01000001">
    <property type="protein sequence ID" value="MYR34264.1"/>
    <property type="molecule type" value="Genomic_DNA"/>
</dbReference>
<sequence>MRLTKYLFVTTLLTAGIAAGSASAANASSPVWNYGVTGAGLSGTSYSHYYHPTACHGATAVGRTTVRTPDVRAGAWARADAPRAIANNQAYRRTC</sequence>
<evidence type="ECO:0000313" key="5">
    <source>
        <dbReference type="Proteomes" id="UP001585053"/>
    </source>
</evidence>
<comment type="caution">
    <text evidence="3">The sequence shown here is derived from an EMBL/GenBank/DDBJ whole genome shotgun (WGS) entry which is preliminary data.</text>
</comment>
<keyword evidence="5" id="KW-1185">Reference proteome</keyword>
<proteinExistence type="predicted"/>
<dbReference type="EMBL" id="JAYMRS010000002">
    <property type="protein sequence ID" value="MFB8767714.1"/>
    <property type="molecule type" value="Genomic_DNA"/>
</dbReference>
<dbReference type="Gene3D" id="2.60.40.2850">
    <property type="match status" value="1"/>
</dbReference>
<evidence type="ECO:0000313" key="2">
    <source>
        <dbReference type="EMBL" id="MFB8767714.1"/>
    </source>
</evidence>
<dbReference type="InterPro" id="IPR006540">
    <property type="entry name" value="Lactococcin_972"/>
</dbReference>
<dbReference type="RefSeq" id="WP_014912881.1">
    <property type="nucleotide sequence ID" value="NZ_JAYMRS010000002.1"/>
</dbReference>